<feature type="compositionally biased region" description="Low complexity" evidence="1">
    <location>
        <begin position="91"/>
        <end position="110"/>
    </location>
</feature>
<gene>
    <name evidence="2" type="ORF">BP5553_08010</name>
</gene>
<dbReference type="RefSeq" id="XP_031866924.1">
    <property type="nucleotide sequence ID" value="XM_032016633.1"/>
</dbReference>
<dbReference type="Proteomes" id="UP000254866">
    <property type="component" value="Unassembled WGS sequence"/>
</dbReference>
<dbReference type="OrthoDB" id="10530840at2759"/>
<dbReference type="AlphaFoldDB" id="A0A370TFG7"/>
<evidence type="ECO:0000313" key="2">
    <source>
        <dbReference type="EMBL" id="RDL33642.1"/>
    </source>
</evidence>
<sequence length="110" mass="11904">MATPSPIFSSPKPTASPRSAQENPRYTIFQPTRTGGSEIDRDNMPSPQNFDEQIYEVMQRGRGITFQLQTGGVKYKAVLQHREARASVAGSTSKPSADSSTASSVKSPQS</sequence>
<dbReference type="GeneID" id="43600859"/>
<evidence type="ECO:0000256" key="1">
    <source>
        <dbReference type="SAM" id="MobiDB-lite"/>
    </source>
</evidence>
<name>A0A370TFG7_9HELO</name>
<dbReference type="EMBL" id="NPIC01000008">
    <property type="protein sequence ID" value="RDL33642.1"/>
    <property type="molecule type" value="Genomic_DNA"/>
</dbReference>
<feature type="compositionally biased region" description="Polar residues" evidence="1">
    <location>
        <begin position="1"/>
        <end position="35"/>
    </location>
</feature>
<reference evidence="2 3" key="1">
    <citation type="journal article" date="2018" name="IMA Fungus">
        <title>IMA Genome-F 9: Draft genome sequence of Annulohypoxylon stygium, Aspergillus mulundensis, Berkeleyomyces basicola (syn. Thielaviopsis basicola), Ceratocystis smalleyi, two Cercospora beticola strains, Coleophoma cylindrospora, Fusarium fracticaudum, Phialophora cf. hyalina, and Morchella septimelata.</title>
        <authorList>
            <person name="Wingfield B.D."/>
            <person name="Bills G.F."/>
            <person name="Dong Y."/>
            <person name="Huang W."/>
            <person name="Nel W.J."/>
            <person name="Swalarsk-Parry B.S."/>
            <person name="Vaghefi N."/>
            <person name="Wilken P.M."/>
            <person name="An Z."/>
            <person name="de Beer Z.W."/>
            <person name="De Vos L."/>
            <person name="Chen L."/>
            <person name="Duong T.A."/>
            <person name="Gao Y."/>
            <person name="Hammerbacher A."/>
            <person name="Kikkert J.R."/>
            <person name="Li Y."/>
            <person name="Li H."/>
            <person name="Li K."/>
            <person name="Li Q."/>
            <person name="Liu X."/>
            <person name="Ma X."/>
            <person name="Naidoo K."/>
            <person name="Pethybridge S.J."/>
            <person name="Sun J."/>
            <person name="Steenkamp E.T."/>
            <person name="van der Nest M.A."/>
            <person name="van Wyk S."/>
            <person name="Wingfield M.J."/>
            <person name="Xiong C."/>
            <person name="Yue Q."/>
            <person name="Zhang X."/>
        </authorList>
    </citation>
    <scope>NUCLEOTIDE SEQUENCE [LARGE SCALE GENOMIC DNA]</scope>
    <source>
        <strain evidence="2 3">BP 5553</strain>
    </source>
</reference>
<comment type="caution">
    <text evidence="2">The sequence shown here is derived from an EMBL/GenBank/DDBJ whole genome shotgun (WGS) entry which is preliminary data.</text>
</comment>
<proteinExistence type="predicted"/>
<organism evidence="2 3">
    <name type="scientific">Venustampulla echinocandica</name>
    <dbReference type="NCBI Taxonomy" id="2656787"/>
    <lineage>
        <taxon>Eukaryota</taxon>
        <taxon>Fungi</taxon>
        <taxon>Dikarya</taxon>
        <taxon>Ascomycota</taxon>
        <taxon>Pezizomycotina</taxon>
        <taxon>Leotiomycetes</taxon>
        <taxon>Helotiales</taxon>
        <taxon>Pleuroascaceae</taxon>
        <taxon>Venustampulla</taxon>
    </lineage>
</organism>
<feature type="region of interest" description="Disordered" evidence="1">
    <location>
        <begin position="83"/>
        <end position="110"/>
    </location>
</feature>
<feature type="region of interest" description="Disordered" evidence="1">
    <location>
        <begin position="1"/>
        <end position="48"/>
    </location>
</feature>
<protein>
    <submittedName>
        <fullName evidence="2">Uncharacterized protein</fullName>
    </submittedName>
</protein>
<keyword evidence="3" id="KW-1185">Reference proteome</keyword>
<accession>A0A370TFG7</accession>
<evidence type="ECO:0000313" key="3">
    <source>
        <dbReference type="Proteomes" id="UP000254866"/>
    </source>
</evidence>